<dbReference type="SUPFAM" id="SSF55785">
    <property type="entry name" value="PYP-like sensor domain (PAS domain)"/>
    <property type="match status" value="1"/>
</dbReference>
<dbReference type="CDD" id="cd00156">
    <property type="entry name" value="REC"/>
    <property type="match status" value="1"/>
</dbReference>
<dbReference type="InterPro" id="IPR011006">
    <property type="entry name" value="CheY-like_superfamily"/>
</dbReference>
<feature type="domain" description="Response regulatory" evidence="7">
    <location>
        <begin position="6"/>
        <end position="122"/>
    </location>
</feature>
<dbReference type="SMART" id="SM00091">
    <property type="entry name" value="PAS"/>
    <property type="match status" value="1"/>
</dbReference>
<dbReference type="Gene3D" id="3.30.450.20">
    <property type="entry name" value="PAS domain"/>
    <property type="match status" value="1"/>
</dbReference>
<keyword evidence="3" id="KW-0805">Transcription regulation</keyword>
<dbReference type="PROSITE" id="PS50110">
    <property type="entry name" value="RESPONSE_REGULATORY"/>
    <property type="match status" value="1"/>
</dbReference>
<dbReference type="SMART" id="SM00448">
    <property type="entry name" value="REC"/>
    <property type="match status" value="1"/>
</dbReference>
<keyword evidence="9" id="KW-1185">Reference proteome</keyword>
<keyword evidence="1 6" id="KW-0597">Phosphoprotein</keyword>
<proteinExistence type="predicted"/>
<evidence type="ECO:0000256" key="1">
    <source>
        <dbReference type="ARBA" id="ARBA00022553"/>
    </source>
</evidence>
<dbReference type="InterPro" id="IPR000014">
    <property type="entry name" value="PAS"/>
</dbReference>
<dbReference type="InterPro" id="IPR039420">
    <property type="entry name" value="WalR-like"/>
</dbReference>
<dbReference type="AlphaFoldDB" id="A0A8J7LW09"/>
<evidence type="ECO:0000313" key="8">
    <source>
        <dbReference type="EMBL" id="MBJ6726194.1"/>
    </source>
</evidence>
<comment type="caution">
    <text evidence="8">The sequence shown here is derived from an EMBL/GenBank/DDBJ whole genome shotgun (WGS) entry which is preliminary data.</text>
</comment>
<dbReference type="SUPFAM" id="SSF52172">
    <property type="entry name" value="CheY-like"/>
    <property type="match status" value="1"/>
</dbReference>
<dbReference type="GO" id="GO:0032993">
    <property type="term" value="C:protein-DNA complex"/>
    <property type="evidence" value="ECO:0007669"/>
    <property type="project" value="TreeGrafter"/>
</dbReference>
<protein>
    <submittedName>
        <fullName evidence="8">Response regulator</fullName>
    </submittedName>
</protein>
<dbReference type="GO" id="GO:0000976">
    <property type="term" value="F:transcription cis-regulatory region binding"/>
    <property type="evidence" value="ECO:0007669"/>
    <property type="project" value="TreeGrafter"/>
</dbReference>
<dbReference type="PANTHER" id="PTHR48111">
    <property type="entry name" value="REGULATOR OF RPOS"/>
    <property type="match status" value="1"/>
</dbReference>
<keyword evidence="2" id="KW-0902">Two-component regulatory system</keyword>
<evidence type="ECO:0000256" key="3">
    <source>
        <dbReference type="ARBA" id="ARBA00023015"/>
    </source>
</evidence>
<dbReference type="Pfam" id="PF13188">
    <property type="entry name" value="PAS_8"/>
    <property type="match status" value="1"/>
</dbReference>
<keyword evidence="4" id="KW-0238">DNA-binding</keyword>
<dbReference type="GO" id="GO:0005829">
    <property type="term" value="C:cytosol"/>
    <property type="evidence" value="ECO:0007669"/>
    <property type="project" value="TreeGrafter"/>
</dbReference>
<evidence type="ECO:0000256" key="5">
    <source>
        <dbReference type="ARBA" id="ARBA00023163"/>
    </source>
</evidence>
<reference evidence="8" key="1">
    <citation type="submission" date="2020-12" db="EMBL/GenBank/DDBJ databases">
        <title>Geomonas sp. Red875, isolated from river sediment.</title>
        <authorList>
            <person name="Xu Z."/>
            <person name="Zhang Z."/>
            <person name="Masuda Y."/>
            <person name="Itoh H."/>
            <person name="Senoo K."/>
        </authorList>
    </citation>
    <scope>NUCLEOTIDE SEQUENCE</scope>
    <source>
        <strain evidence="8">Red875</strain>
    </source>
</reference>
<organism evidence="8 9">
    <name type="scientific">Geomesophilobacter sediminis</name>
    <dbReference type="NCBI Taxonomy" id="2798584"/>
    <lineage>
        <taxon>Bacteria</taxon>
        <taxon>Pseudomonadati</taxon>
        <taxon>Thermodesulfobacteriota</taxon>
        <taxon>Desulfuromonadia</taxon>
        <taxon>Geobacterales</taxon>
        <taxon>Geobacteraceae</taxon>
        <taxon>Geomesophilobacter</taxon>
    </lineage>
</organism>
<evidence type="ECO:0000256" key="2">
    <source>
        <dbReference type="ARBA" id="ARBA00023012"/>
    </source>
</evidence>
<feature type="modified residue" description="4-aspartylphosphate" evidence="6">
    <location>
        <position position="57"/>
    </location>
</feature>
<name>A0A8J7LW09_9BACT</name>
<dbReference type="CDD" id="cd00130">
    <property type="entry name" value="PAS"/>
    <property type="match status" value="1"/>
</dbReference>
<sequence length="216" mass="24121">MMKSLRVLLVEDSLEDSLLLLRELSRGGYKPDHQRVQTADDLRRALVEEDWDVILSDYRMPGFDASAALAILQESGKDIPFIIVSGKIGEDLAVAALKGGASDYVMKGSLARLVPVVERELREAAERRQYQSSQSQVRRAKAEWEAAFDAVSDLILVTDPEGHIVRCNARVTAYFDCNYVEVLGKPIERVFFGDALPEEQPFRFVTGVYCEPTAVP</sequence>
<dbReference type="GO" id="GO:0006355">
    <property type="term" value="P:regulation of DNA-templated transcription"/>
    <property type="evidence" value="ECO:0007669"/>
    <property type="project" value="TreeGrafter"/>
</dbReference>
<evidence type="ECO:0000256" key="4">
    <source>
        <dbReference type="ARBA" id="ARBA00023125"/>
    </source>
</evidence>
<keyword evidence="5" id="KW-0804">Transcription</keyword>
<dbReference type="Proteomes" id="UP000636888">
    <property type="component" value="Unassembled WGS sequence"/>
</dbReference>
<dbReference type="InterPro" id="IPR035965">
    <property type="entry name" value="PAS-like_dom_sf"/>
</dbReference>
<dbReference type="Gene3D" id="3.40.50.2300">
    <property type="match status" value="1"/>
</dbReference>
<evidence type="ECO:0000256" key="6">
    <source>
        <dbReference type="PROSITE-ProRule" id="PRU00169"/>
    </source>
</evidence>
<evidence type="ECO:0000313" key="9">
    <source>
        <dbReference type="Proteomes" id="UP000636888"/>
    </source>
</evidence>
<dbReference type="InterPro" id="IPR001789">
    <property type="entry name" value="Sig_transdc_resp-reg_receiver"/>
</dbReference>
<dbReference type="Pfam" id="PF00072">
    <property type="entry name" value="Response_reg"/>
    <property type="match status" value="1"/>
</dbReference>
<dbReference type="GO" id="GO:0000156">
    <property type="term" value="F:phosphorelay response regulator activity"/>
    <property type="evidence" value="ECO:0007669"/>
    <property type="project" value="TreeGrafter"/>
</dbReference>
<dbReference type="PANTHER" id="PTHR48111:SF1">
    <property type="entry name" value="TWO-COMPONENT RESPONSE REGULATOR ORR33"/>
    <property type="match status" value="1"/>
</dbReference>
<evidence type="ECO:0000259" key="7">
    <source>
        <dbReference type="PROSITE" id="PS50110"/>
    </source>
</evidence>
<accession>A0A8J7LW09</accession>
<gene>
    <name evidence="8" type="ORF">JFN93_15870</name>
</gene>
<dbReference type="EMBL" id="JAEMHM010000012">
    <property type="protein sequence ID" value="MBJ6726194.1"/>
    <property type="molecule type" value="Genomic_DNA"/>
</dbReference>